<feature type="region of interest" description="Disordered" evidence="6">
    <location>
        <begin position="656"/>
        <end position="677"/>
    </location>
</feature>
<organism evidence="8 9">
    <name type="scientific">Dentipellis fragilis</name>
    <dbReference type="NCBI Taxonomy" id="205917"/>
    <lineage>
        <taxon>Eukaryota</taxon>
        <taxon>Fungi</taxon>
        <taxon>Dikarya</taxon>
        <taxon>Basidiomycota</taxon>
        <taxon>Agaricomycotina</taxon>
        <taxon>Agaricomycetes</taxon>
        <taxon>Russulales</taxon>
        <taxon>Hericiaceae</taxon>
        <taxon>Dentipellis</taxon>
    </lineage>
</organism>
<dbReference type="GO" id="GO:0006351">
    <property type="term" value="P:DNA-templated transcription"/>
    <property type="evidence" value="ECO:0007669"/>
    <property type="project" value="InterPro"/>
</dbReference>
<comment type="caution">
    <text evidence="8">The sequence shown here is derived from an EMBL/GenBank/DDBJ whole genome shotgun (WGS) entry which is preliminary data.</text>
</comment>
<keyword evidence="3" id="KW-0238">DNA-binding</keyword>
<gene>
    <name evidence="8" type="ORF">EVG20_g2779</name>
</gene>
<feature type="region of interest" description="Disordered" evidence="6">
    <location>
        <begin position="1"/>
        <end position="78"/>
    </location>
</feature>
<dbReference type="Pfam" id="PF04082">
    <property type="entry name" value="Fungal_trans"/>
    <property type="match status" value="1"/>
</dbReference>
<dbReference type="Proteomes" id="UP000298327">
    <property type="component" value="Unassembled WGS sequence"/>
</dbReference>
<feature type="compositionally biased region" description="Polar residues" evidence="6">
    <location>
        <begin position="656"/>
        <end position="666"/>
    </location>
</feature>
<dbReference type="PANTHER" id="PTHR31845:SF19">
    <property type="entry name" value="TRANSCRIPTION FACTOR DOMAIN-CONTAINING PROTEIN"/>
    <property type="match status" value="1"/>
</dbReference>
<sequence length="704" mass="78770">MIPSFSASSSRVRGDTISNCASSSTTTTRPDFSVPESSYAQGDPSESEDERPVRVRRRRSGKPPSTQKELEDRSDEQDAEIQALLERLDHVKMDRKAQQWLGMSYHVKAQKKFDPFAVSYDGMGLSPVPYKPTAEDMQLLEYLRCRLPAHCAALEPGLFASDVESEAAAEPTLPDIVKYGVVSADDIFLLWRIFFDHINTTVPCLDPRIHTPSRVIWECPFLFTAMCALASRFSPIHPHLYPLAMKFANDAAGKALVDGKKSLYTCQAYIVYSVFPMPGSNWHKVRSWMMTGAGAQIAAELGLHRRPPPCCDESEAVDRVRAYLSIYVSDAAHLTSLGNPPTLPVADALFRELHDWYKSSRFNSPLDIYLVTHAHLMMVAERFHSAVALSRSAEKAAQGFDVVSTSIEYSAKLAKTMEFWVNKFDTETDNSHPMCHYSGYNAQLLCAFLRLAILTTAFPLASKRRLPKDRRVVDESIDVACECLEIVKDILAPSGIYKFAMEAYYWFPSFVTGFLINLLRPQFFSLLDPATHQRIRITIGEFTNALASKDVAVNERHLAAMYARFLTGLLDKHDEHHGSMSPPLNDEAKFVSQPITDYQHMPPDAYHQWPDTSGALGSSVVTPEDVFDHAGGAFSQPVDEAEVDFSMQYFLHSMATHGQQDSQAAEPTQMKPEPMMSGESGSFFPFDAPTMTHPYSAWQFHIAP</sequence>
<dbReference type="GO" id="GO:0008270">
    <property type="term" value="F:zinc ion binding"/>
    <property type="evidence" value="ECO:0007669"/>
    <property type="project" value="InterPro"/>
</dbReference>
<dbReference type="AlphaFoldDB" id="A0A4Y9Z8U7"/>
<comment type="subcellular location">
    <subcellularLocation>
        <location evidence="1">Nucleus</location>
    </subcellularLocation>
</comment>
<dbReference type="GO" id="GO:0000976">
    <property type="term" value="F:transcription cis-regulatory region binding"/>
    <property type="evidence" value="ECO:0007669"/>
    <property type="project" value="TreeGrafter"/>
</dbReference>
<dbReference type="PANTHER" id="PTHR31845">
    <property type="entry name" value="FINGER DOMAIN PROTEIN, PUTATIVE-RELATED"/>
    <property type="match status" value="1"/>
</dbReference>
<evidence type="ECO:0000313" key="9">
    <source>
        <dbReference type="Proteomes" id="UP000298327"/>
    </source>
</evidence>
<evidence type="ECO:0000313" key="8">
    <source>
        <dbReference type="EMBL" id="TFY70231.1"/>
    </source>
</evidence>
<dbReference type="OrthoDB" id="39175at2759"/>
<dbReference type="GO" id="GO:0005634">
    <property type="term" value="C:nucleus"/>
    <property type="evidence" value="ECO:0007669"/>
    <property type="project" value="UniProtKB-SubCell"/>
</dbReference>
<keyword evidence="5" id="KW-0539">Nucleus</keyword>
<dbReference type="EMBL" id="SEOQ01000114">
    <property type="protein sequence ID" value="TFY70231.1"/>
    <property type="molecule type" value="Genomic_DNA"/>
</dbReference>
<reference evidence="8 9" key="1">
    <citation type="submission" date="2019-02" db="EMBL/GenBank/DDBJ databases">
        <title>Genome sequencing of the rare red list fungi Dentipellis fragilis.</title>
        <authorList>
            <person name="Buettner E."/>
            <person name="Kellner H."/>
        </authorList>
    </citation>
    <scope>NUCLEOTIDE SEQUENCE [LARGE SCALE GENOMIC DNA]</scope>
    <source>
        <strain evidence="8 9">DSM 105465</strain>
    </source>
</reference>
<keyword evidence="4" id="KW-0804">Transcription</keyword>
<dbReference type="GO" id="GO:0000981">
    <property type="term" value="F:DNA-binding transcription factor activity, RNA polymerase II-specific"/>
    <property type="evidence" value="ECO:0007669"/>
    <property type="project" value="TreeGrafter"/>
</dbReference>
<dbReference type="InterPro" id="IPR051089">
    <property type="entry name" value="prtT"/>
</dbReference>
<evidence type="ECO:0000256" key="3">
    <source>
        <dbReference type="ARBA" id="ARBA00023125"/>
    </source>
</evidence>
<evidence type="ECO:0000256" key="5">
    <source>
        <dbReference type="ARBA" id="ARBA00023242"/>
    </source>
</evidence>
<proteinExistence type="predicted"/>
<evidence type="ECO:0000256" key="6">
    <source>
        <dbReference type="SAM" id="MobiDB-lite"/>
    </source>
</evidence>
<dbReference type="CDD" id="cd12148">
    <property type="entry name" value="fungal_TF_MHR"/>
    <property type="match status" value="1"/>
</dbReference>
<name>A0A4Y9Z8U7_9AGAM</name>
<evidence type="ECO:0000259" key="7">
    <source>
        <dbReference type="Pfam" id="PF04082"/>
    </source>
</evidence>
<evidence type="ECO:0000256" key="2">
    <source>
        <dbReference type="ARBA" id="ARBA00023015"/>
    </source>
</evidence>
<keyword evidence="2" id="KW-0805">Transcription regulation</keyword>
<evidence type="ECO:0000256" key="4">
    <source>
        <dbReference type="ARBA" id="ARBA00023163"/>
    </source>
</evidence>
<feature type="compositionally biased region" description="Polar residues" evidence="6">
    <location>
        <begin position="1"/>
        <end position="40"/>
    </location>
</feature>
<accession>A0A4Y9Z8U7</accession>
<protein>
    <recommendedName>
        <fullName evidence="7">Xylanolytic transcriptional activator regulatory domain-containing protein</fullName>
    </recommendedName>
</protein>
<dbReference type="InterPro" id="IPR007219">
    <property type="entry name" value="XnlR_reg_dom"/>
</dbReference>
<keyword evidence="9" id="KW-1185">Reference proteome</keyword>
<dbReference type="STRING" id="205917.A0A4Y9Z8U7"/>
<feature type="domain" description="Xylanolytic transcriptional activator regulatory" evidence="7">
    <location>
        <begin position="193"/>
        <end position="347"/>
    </location>
</feature>
<evidence type="ECO:0000256" key="1">
    <source>
        <dbReference type="ARBA" id="ARBA00004123"/>
    </source>
</evidence>